<sequence>MLSMDFRSIFMGILFSVIWSSAFTSARILMSSAPPFLVLSLRFLISGMLGIAIARLLGQNFNLSRQEWAGVLIFGFCQNVLNLGLNFVALQWIDASMAVIIASMLPLVVAAISWIFLVEKPGIIGVLGLVAGMSGVLLIMIDRTGDQTKLLGVLLCSVALLALAGATILLGNFFRSNKNLLMIVGLQMFVGFILLLPLTIMFEKWLINWSMIF</sequence>
<feature type="transmembrane region" description="Helical" evidence="5">
    <location>
        <begin position="68"/>
        <end position="90"/>
    </location>
</feature>
<protein>
    <recommendedName>
        <fullName evidence="6">EamA domain-containing protein</fullName>
    </recommendedName>
</protein>
<proteinExistence type="predicted"/>
<dbReference type="InterPro" id="IPR037185">
    <property type="entry name" value="EmrE-like"/>
</dbReference>
<feature type="transmembrane region" description="Helical" evidence="5">
    <location>
        <begin position="36"/>
        <end position="56"/>
    </location>
</feature>
<evidence type="ECO:0000256" key="2">
    <source>
        <dbReference type="ARBA" id="ARBA00022692"/>
    </source>
</evidence>
<feature type="transmembrane region" description="Helical" evidence="5">
    <location>
        <begin position="180"/>
        <end position="202"/>
    </location>
</feature>
<name>A0A382PZ71_9ZZZZ</name>
<feature type="transmembrane region" description="Helical" evidence="5">
    <location>
        <begin position="6"/>
        <end position="24"/>
    </location>
</feature>
<evidence type="ECO:0000256" key="3">
    <source>
        <dbReference type="ARBA" id="ARBA00022989"/>
    </source>
</evidence>
<evidence type="ECO:0000313" key="7">
    <source>
        <dbReference type="EMBL" id="SVC77938.1"/>
    </source>
</evidence>
<evidence type="ECO:0000256" key="4">
    <source>
        <dbReference type="ARBA" id="ARBA00023136"/>
    </source>
</evidence>
<evidence type="ECO:0000256" key="5">
    <source>
        <dbReference type="SAM" id="Phobius"/>
    </source>
</evidence>
<feature type="transmembrane region" description="Helical" evidence="5">
    <location>
        <begin position="97"/>
        <end position="117"/>
    </location>
</feature>
<feature type="non-terminal residue" evidence="7">
    <location>
        <position position="213"/>
    </location>
</feature>
<keyword evidence="3 5" id="KW-1133">Transmembrane helix</keyword>
<organism evidence="7">
    <name type="scientific">marine metagenome</name>
    <dbReference type="NCBI Taxonomy" id="408172"/>
    <lineage>
        <taxon>unclassified sequences</taxon>
        <taxon>metagenomes</taxon>
        <taxon>ecological metagenomes</taxon>
    </lineage>
</organism>
<gene>
    <name evidence="7" type="ORF">METZ01_LOCUS330792</name>
</gene>
<dbReference type="PANTHER" id="PTHR32322">
    <property type="entry name" value="INNER MEMBRANE TRANSPORTER"/>
    <property type="match status" value="1"/>
</dbReference>
<keyword evidence="4 5" id="KW-0472">Membrane</keyword>
<dbReference type="PANTHER" id="PTHR32322:SF2">
    <property type="entry name" value="EAMA DOMAIN-CONTAINING PROTEIN"/>
    <property type="match status" value="1"/>
</dbReference>
<dbReference type="AlphaFoldDB" id="A0A382PZ71"/>
<feature type="domain" description="EamA" evidence="6">
    <location>
        <begin position="8"/>
        <end position="140"/>
    </location>
</feature>
<dbReference type="EMBL" id="UINC01110434">
    <property type="protein sequence ID" value="SVC77938.1"/>
    <property type="molecule type" value="Genomic_DNA"/>
</dbReference>
<dbReference type="SUPFAM" id="SSF103481">
    <property type="entry name" value="Multidrug resistance efflux transporter EmrE"/>
    <property type="match status" value="1"/>
</dbReference>
<accession>A0A382PZ71</accession>
<comment type="subcellular location">
    <subcellularLocation>
        <location evidence="1">Membrane</location>
        <topology evidence="1">Multi-pass membrane protein</topology>
    </subcellularLocation>
</comment>
<evidence type="ECO:0000259" key="6">
    <source>
        <dbReference type="Pfam" id="PF00892"/>
    </source>
</evidence>
<keyword evidence="2 5" id="KW-0812">Transmembrane</keyword>
<dbReference type="GO" id="GO:0016020">
    <property type="term" value="C:membrane"/>
    <property type="evidence" value="ECO:0007669"/>
    <property type="project" value="UniProtKB-SubCell"/>
</dbReference>
<feature type="transmembrane region" description="Helical" evidence="5">
    <location>
        <begin position="123"/>
        <end position="141"/>
    </location>
</feature>
<feature type="transmembrane region" description="Helical" evidence="5">
    <location>
        <begin position="153"/>
        <end position="174"/>
    </location>
</feature>
<dbReference type="InterPro" id="IPR050638">
    <property type="entry name" value="AA-Vitamin_Transporters"/>
</dbReference>
<dbReference type="Pfam" id="PF00892">
    <property type="entry name" value="EamA"/>
    <property type="match status" value="1"/>
</dbReference>
<dbReference type="InterPro" id="IPR000620">
    <property type="entry name" value="EamA_dom"/>
</dbReference>
<evidence type="ECO:0000256" key="1">
    <source>
        <dbReference type="ARBA" id="ARBA00004141"/>
    </source>
</evidence>
<reference evidence="7" key="1">
    <citation type="submission" date="2018-05" db="EMBL/GenBank/DDBJ databases">
        <authorList>
            <person name="Lanie J.A."/>
            <person name="Ng W.-L."/>
            <person name="Kazmierczak K.M."/>
            <person name="Andrzejewski T.M."/>
            <person name="Davidsen T.M."/>
            <person name="Wayne K.J."/>
            <person name="Tettelin H."/>
            <person name="Glass J.I."/>
            <person name="Rusch D."/>
            <person name="Podicherti R."/>
            <person name="Tsui H.-C.T."/>
            <person name="Winkler M.E."/>
        </authorList>
    </citation>
    <scope>NUCLEOTIDE SEQUENCE</scope>
</reference>